<reference evidence="3" key="2">
    <citation type="journal article" date="2023" name="Proc. Natl. Acad. Sci. U.S.A.">
        <title>A global phylogenomic analysis of the shiitake genus Lentinula.</title>
        <authorList>
            <person name="Sierra-Patev S."/>
            <person name="Min B."/>
            <person name="Naranjo-Ortiz M."/>
            <person name="Looney B."/>
            <person name="Konkel Z."/>
            <person name="Slot J.C."/>
            <person name="Sakamoto Y."/>
            <person name="Steenwyk J.L."/>
            <person name="Rokas A."/>
            <person name="Carro J."/>
            <person name="Camarero S."/>
            <person name="Ferreira P."/>
            <person name="Molpeceres G."/>
            <person name="Ruiz-Duenas F.J."/>
            <person name="Serrano A."/>
            <person name="Henrissat B."/>
            <person name="Drula E."/>
            <person name="Hughes K.W."/>
            <person name="Mata J.L."/>
            <person name="Ishikawa N.K."/>
            <person name="Vargas-Isla R."/>
            <person name="Ushijima S."/>
            <person name="Smith C.A."/>
            <person name="Donoghue J."/>
            <person name="Ahrendt S."/>
            <person name="Andreopoulos W."/>
            <person name="He G."/>
            <person name="LaButti K."/>
            <person name="Lipzen A."/>
            <person name="Ng V."/>
            <person name="Riley R."/>
            <person name="Sandor L."/>
            <person name="Barry K."/>
            <person name="Martinez A.T."/>
            <person name="Xiao Y."/>
            <person name="Gibbons J.G."/>
            <person name="Terashima K."/>
            <person name="Grigoriev I.V."/>
            <person name="Hibbett D."/>
        </authorList>
    </citation>
    <scope>NUCLEOTIDE SEQUENCE</scope>
    <source>
        <strain evidence="3">Sp2 HRB7682 ss15</strain>
    </source>
</reference>
<feature type="signal peptide" evidence="2">
    <location>
        <begin position="1"/>
        <end position="19"/>
    </location>
</feature>
<dbReference type="Proteomes" id="UP001150238">
    <property type="component" value="Unassembled WGS sequence"/>
</dbReference>
<evidence type="ECO:0000313" key="3">
    <source>
        <dbReference type="EMBL" id="KAJ4491247.1"/>
    </source>
</evidence>
<comment type="caution">
    <text evidence="3">The sequence shown here is derived from an EMBL/GenBank/DDBJ whole genome shotgun (WGS) entry which is preliminary data.</text>
</comment>
<reference evidence="3" key="1">
    <citation type="submission" date="2022-08" db="EMBL/GenBank/DDBJ databases">
        <authorList>
            <consortium name="DOE Joint Genome Institute"/>
            <person name="Min B."/>
            <person name="Riley R."/>
            <person name="Sierra-Patev S."/>
            <person name="Naranjo-Ortiz M."/>
            <person name="Looney B."/>
            <person name="Konkel Z."/>
            <person name="Slot J.C."/>
            <person name="Sakamoto Y."/>
            <person name="Steenwyk J.L."/>
            <person name="Rokas A."/>
            <person name="Carro J."/>
            <person name="Camarero S."/>
            <person name="Ferreira P."/>
            <person name="Molpeceres G."/>
            <person name="Ruiz-Duenas F.J."/>
            <person name="Serrano A."/>
            <person name="Henrissat B."/>
            <person name="Drula E."/>
            <person name="Hughes K.W."/>
            <person name="Mata J.L."/>
            <person name="Ishikawa N.K."/>
            <person name="Vargas-Isla R."/>
            <person name="Ushijima S."/>
            <person name="Smith C.A."/>
            <person name="Ahrendt S."/>
            <person name="Andreopoulos W."/>
            <person name="He G."/>
            <person name="Labutti K."/>
            <person name="Lipzen A."/>
            <person name="Ng V."/>
            <person name="Sandor L."/>
            <person name="Barry K."/>
            <person name="Martinez A.T."/>
            <person name="Xiao Y."/>
            <person name="Gibbons J.G."/>
            <person name="Terashima K."/>
            <person name="Hibbett D.S."/>
            <person name="Grigoriev I.V."/>
        </authorList>
    </citation>
    <scope>NUCLEOTIDE SEQUENCE</scope>
    <source>
        <strain evidence="3">Sp2 HRB7682 ss15</strain>
    </source>
</reference>
<dbReference type="EMBL" id="JANVFS010000006">
    <property type="protein sequence ID" value="KAJ4491247.1"/>
    <property type="molecule type" value="Genomic_DNA"/>
</dbReference>
<accession>A0A9W9DXS8</accession>
<name>A0A9W9DXS8_9AGAR</name>
<evidence type="ECO:0000313" key="4">
    <source>
        <dbReference type="Proteomes" id="UP001150238"/>
    </source>
</evidence>
<evidence type="ECO:0000256" key="1">
    <source>
        <dbReference type="SAM" id="MobiDB-lite"/>
    </source>
</evidence>
<sequence length="411" mass="39990">MLFKSFVLALAYTAATNIAAPILRREVPQEHSHENILILMRDAIATGSNPQNLGDPVFGLLGDAAAAGGLGDTTDPDCLQQNLADLAFTNAKAAGNVTLMTAALIYRALERNTGSVGLASVACNSTTAVNSEIAAISQHQDPASTGAAATNKAIVLTLAQQIASIGGDPQDALKSGTFAPGTLGDPTAAGNTCDNIVDEGCINADNKLVEDATADEINAAVSGVAASSVAAATTAAAATSAATDAASATDSADSTTVTSVSSDGCTTEVTVTSTVTAAAAATSSAAVDVASTCAAPVTVTVTASASASAATEAVATATSSASTTTTSAAAGQNLQTFTGDVGNTLAPAVTTGGRGFVVAGETGDSFLNLSAALQRSCSIQHNACADAANSGSAAGITVGDCDTQNTQCTAA</sequence>
<feature type="chain" id="PRO_5040908501" evidence="2">
    <location>
        <begin position="20"/>
        <end position="411"/>
    </location>
</feature>
<organism evidence="3 4">
    <name type="scientific">Lentinula lateritia</name>
    <dbReference type="NCBI Taxonomy" id="40482"/>
    <lineage>
        <taxon>Eukaryota</taxon>
        <taxon>Fungi</taxon>
        <taxon>Dikarya</taxon>
        <taxon>Basidiomycota</taxon>
        <taxon>Agaricomycotina</taxon>
        <taxon>Agaricomycetes</taxon>
        <taxon>Agaricomycetidae</taxon>
        <taxon>Agaricales</taxon>
        <taxon>Marasmiineae</taxon>
        <taxon>Omphalotaceae</taxon>
        <taxon>Lentinula</taxon>
    </lineage>
</organism>
<gene>
    <name evidence="3" type="ORF">C8J55DRAFT_556825</name>
</gene>
<feature type="region of interest" description="Disordered" evidence="1">
    <location>
        <begin position="243"/>
        <end position="262"/>
    </location>
</feature>
<protein>
    <submittedName>
        <fullName evidence="3">Uncharacterized protein</fullName>
    </submittedName>
</protein>
<dbReference type="AlphaFoldDB" id="A0A9W9DXS8"/>
<proteinExistence type="predicted"/>
<evidence type="ECO:0000256" key="2">
    <source>
        <dbReference type="SAM" id="SignalP"/>
    </source>
</evidence>
<keyword evidence="2" id="KW-0732">Signal</keyword>